<keyword evidence="3" id="KW-0963">Cytoplasm</keyword>
<dbReference type="InterPro" id="IPR042529">
    <property type="entry name" value="IF_2B-like_C"/>
</dbReference>
<evidence type="ECO:0000256" key="1">
    <source>
        <dbReference type="ARBA" id="ARBA00004514"/>
    </source>
</evidence>
<reference evidence="11 12" key="2">
    <citation type="journal article" date="2014" name="BMC Genomics">
        <title>An improved genome of the model marine alga Ostreococcus tauri unfolds by assessing Illumina de novo assemblies.</title>
        <authorList>
            <person name="Blanc-Mathieu R."/>
            <person name="Verhelst B."/>
            <person name="Derelle E."/>
            <person name="Rombauts S."/>
            <person name="Bouget F.Y."/>
            <person name="Carre I."/>
            <person name="Chateau A."/>
            <person name="Eyre-Walker A."/>
            <person name="Grimsley N."/>
            <person name="Moreau H."/>
            <person name="Piegu B."/>
            <person name="Rivals E."/>
            <person name="Schackwitz W."/>
            <person name="Van de Peer Y."/>
            <person name="Piganeau G."/>
        </authorList>
    </citation>
    <scope>NUCLEOTIDE SEQUENCE [LARGE SCALE GENOMIC DNA]</scope>
    <source>
        <strain evidence="12">OTTH 0595 / CCAP 157/2 / RCC745</strain>
    </source>
</reference>
<evidence type="ECO:0000256" key="3">
    <source>
        <dbReference type="ARBA" id="ARBA00022490"/>
    </source>
</evidence>
<comment type="subunit">
    <text evidence="8">Component of the translation initiation factor 2B (eIF2B) complex which is a heterodecamer of two sets of five different subunits: alpha, beta, gamma, delta and epsilon. Subunits alpha, beta and delta comprise a regulatory subcomplex and subunits epsilon and gamma comprise a catalytic subcomplex. Within the complex, the hexameric regulatory complex resides at the center, with the two heterodimeric catalytic subcomplexes bound on opposite sides.</text>
</comment>
<dbReference type="STRING" id="70448.A0A090M8P3"/>
<keyword evidence="5" id="KW-0648">Protein biosynthesis</keyword>
<sequence length="638" mass="66770">MPGRATPTPSEAPTHGRGEGVGADFTRTVGFSVPSAIGHAHDAGRDHARSGVAKALSAYHAASTASNERESGRETERRSIEIEDGTRGGAAGTDDVEVGSRSPVMILPSTARGQGSAGRMMGTKGPREARVSGGEGRALATEFARKATTAAAETTVETNSGTTVAVTDVRGVDTEVARANEPVEKEVSVTEEKRSSARADEAPAEKKERKDKTGGPPRDIPEKKPPMTKADRRALQEAQRAAKAAKQAEAGGAAKKPAADSNARVGADAPAPAVKGSEDKALTSTKKKAPAVVASSALKSGVSHLRSANKDFVPNVSVHPAVERLAVNYARGITKGARERVSALLLVLRAVVESFKVPDDSTYAVSLTQTINQVVHTLDKARPMGVAMGNAVRSLKTHLARVSREEAQGVSWEKCRQQTLMHIDYFIKEKLELAIASITDTGVAKIENGDTVVTHGASRVVREILLRAHANGVQFTVVVVDSRPSSEGAGILSDLCAQGIDCVFTALNGLSYIMEHATKVLIGAAACLSNGAVVSRIGASAVAHAAVERSIPVFVAAETCKFHERVQFDAFAFNELGATEDVIRVRGVDGVLASAGDVGSLSIINLAYDIVPAKCVESIICEVGEIVPSEVPCHILPH</sequence>
<organism evidence="11 12">
    <name type="scientific">Ostreococcus tauri</name>
    <name type="common">Marine green alga</name>
    <dbReference type="NCBI Taxonomy" id="70448"/>
    <lineage>
        <taxon>Eukaryota</taxon>
        <taxon>Viridiplantae</taxon>
        <taxon>Chlorophyta</taxon>
        <taxon>Mamiellophyceae</taxon>
        <taxon>Mamiellales</taxon>
        <taxon>Bathycoccaceae</taxon>
        <taxon>Ostreococcus</taxon>
    </lineage>
</organism>
<dbReference type="InterPro" id="IPR000649">
    <property type="entry name" value="IF-2B-related"/>
</dbReference>
<dbReference type="Pfam" id="PF01008">
    <property type="entry name" value="IF-2B"/>
    <property type="match status" value="1"/>
</dbReference>
<evidence type="ECO:0000313" key="11">
    <source>
        <dbReference type="EMBL" id="CEG01528.1"/>
    </source>
</evidence>
<reference evidence="12" key="1">
    <citation type="journal article" date="2006" name="Proc. Natl. Acad. Sci. U.S.A.">
        <title>Genome analysis of the smallest free-living eukaryote Ostreococcus tauri unveils many unique features.</title>
        <authorList>
            <person name="Derelle E."/>
            <person name="Ferraz C."/>
            <person name="Rombauts S."/>
            <person name="Rouze P."/>
            <person name="Worden A.Z."/>
            <person name="Robbens S."/>
            <person name="Partensky F."/>
            <person name="Degroeve S."/>
            <person name="Echeynie S."/>
            <person name="Cooke R."/>
            <person name="Saeys Y."/>
            <person name="Wuyts J."/>
            <person name="Jabbari K."/>
            <person name="Bowler C."/>
            <person name="Panaud O."/>
            <person name="Piegu B."/>
            <person name="Ball S.G."/>
            <person name="Ral J.-P."/>
            <person name="Bouget F.-Y."/>
            <person name="Piganeau G."/>
            <person name="De Baets B."/>
            <person name="Picard A."/>
            <person name="Delseny M."/>
            <person name="Demaille J."/>
            <person name="Van de Peer Y."/>
            <person name="Moreau H."/>
        </authorList>
    </citation>
    <scope>NUCLEOTIDE SEQUENCE [LARGE SCALE GENOMIC DNA]</scope>
    <source>
        <strain evidence="12">OTTH 0595 / CCAP 157/2 / RCC745</strain>
    </source>
</reference>
<dbReference type="AlphaFoldDB" id="A0A090M8P3"/>
<evidence type="ECO:0000256" key="9">
    <source>
        <dbReference type="RuleBase" id="RU003814"/>
    </source>
</evidence>
<comment type="similarity">
    <text evidence="2 9">Belongs to the eIF-2B alpha/beta/delta subunits family.</text>
</comment>
<dbReference type="PANTHER" id="PTHR10233">
    <property type="entry name" value="TRANSLATION INITIATION FACTOR EIF-2B"/>
    <property type="match status" value="1"/>
</dbReference>
<keyword evidence="12" id="KW-1185">Reference proteome</keyword>
<dbReference type="GO" id="GO:0003743">
    <property type="term" value="F:translation initiation factor activity"/>
    <property type="evidence" value="ECO:0007669"/>
    <property type="project" value="UniProtKB-KW"/>
</dbReference>
<dbReference type="InterPro" id="IPR037171">
    <property type="entry name" value="NagB/RpiA_transferase-like"/>
</dbReference>
<dbReference type="OrthoDB" id="10254737at2759"/>
<evidence type="ECO:0000256" key="10">
    <source>
        <dbReference type="SAM" id="MobiDB-lite"/>
    </source>
</evidence>
<feature type="compositionally biased region" description="Basic and acidic residues" evidence="10">
    <location>
        <begin position="67"/>
        <end position="86"/>
    </location>
</feature>
<feature type="compositionally biased region" description="Basic and acidic residues" evidence="10">
    <location>
        <begin position="39"/>
        <end position="49"/>
    </location>
</feature>
<dbReference type="GeneID" id="9834514"/>
<dbReference type="KEGG" id="ota:OT_ostta08g02830"/>
<dbReference type="GO" id="GO:0005829">
    <property type="term" value="C:cytosol"/>
    <property type="evidence" value="ECO:0007669"/>
    <property type="project" value="UniProtKB-SubCell"/>
</dbReference>
<evidence type="ECO:0000256" key="2">
    <source>
        <dbReference type="ARBA" id="ARBA00007251"/>
    </source>
</evidence>
<dbReference type="InParanoid" id="A0A090M8P3"/>
<dbReference type="FunCoup" id="A0A090M8P3">
    <property type="interactions" value="1776"/>
</dbReference>
<comment type="caution">
    <text evidence="11">The sequence shown here is derived from an EMBL/GenBank/DDBJ whole genome shotgun (WGS) entry which is preliminary data.</text>
</comment>
<evidence type="ECO:0000256" key="7">
    <source>
        <dbReference type="ARBA" id="ARBA00044356"/>
    </source>
</evidence>
<comment type="subcellular location">
    <subcellularLocation>
        <location evidence="1">Cytoplasm</location>
        <location evidence="1">Cytosol</location>
    </subcellularLocation>
</comment>
<evidence type="ECO:0000256" key="8">
    <source>
        <dbReference type="ARBA" id="ARBA00046432"/>
    </source>
</evidence>
<feature type="compositionally biased region" description="Low complexity" evidence="10">
    <location>
        <begin position="236"/>
        <end position="260"/>
    </location>
</feature>
<dbReference type="RefSeq" id="XP_003079527.2">
    <property type="nucleotide sequence ID" value="XM_003079479.2"/>
</dbReference>
<evidence type="ECO:0000256" key="4">
    <source>
        <dbReference type="ARBA" id="ARBA00022540"/>
    </source>
</evidence>
<keyword evidence="4 11" id="KW-0396">Initiation factor</keyword>
<name>A0A090M8P3_OSTTA</name>
<evidence type="ECO:0000256" key="5">
    <source>
        <dbReference type="ARBA" id="ARBA00022917"/>
    </source>
</evidence>
<feature type="region of interest" description="Disordered" evidence="10">
    <location>
        <begin position="1"/>
        <end position="136"/>
    </location>
</feature>
<dbReference type="SUPFAM" id="SSF100950">
    <property type="entry name" value="NagB/RpiA/CoA transferase-like"/>
    <property type="match status" value="1"/>
</dbReference>
<evidence type="ECO:0000256" key="6">
    <source>
        <dbReference type="ARBA" id="ARBA00044147"/>
    </source>
</evidence>
<dbReference type="Proteomes" id="UP000009170">
    <property type="component" value="Unassembled WGS sequence"/>
</dbReference>
<feature type="region of interest" description="Disordered" evidence="10">
    <location>
        <begin position="171"/>
        <end position="289"/>
    </location>
</feature>
<dbReference type="Gene3D" id="3.40.50.10470">
    <property type="entry name" value="Translation initiation factor eif-2b, domain 2"/>
    <property type="match status" value="1"/>
</dbReference>
<accession>A0A090M8P3</accession>
<dbReference type="EMBL" id="CAID01000008">
    <property type="protein sequence ID" value="CEG01528.1"/>
    <property type="molecule type" value="Genomic_DNA"/>
</dbReference>
<gene>
    <name evidence="11" type="ORF">OT_ostta08g02830</name>
</gene>
<evidence type="ECO:0000313" key="12">
    <source>
        <dbReference type="Proteomes" id="UP000009170"/>
    </source>
</evidence>
<dbReference type="PANTHER" id="PTHR10233:SF14">
    <property type="entry name" value="TRANSLATION INITIATION FACTOR EIF-2B SUBUNIT DELTA"/>
    <property type="match status" value="1"/>
</dbReference>
<protein>
    <recommendedName>
        <fullName evidence="6">Translation initiation factor eIF2B subunit delta</fullName>
    </recommendedName>
    <alternativeName>
        <fullName evidence="7">eIF2B GDP-GTP exchange factor subunit delta</fullName>
    </alternativeName>
</protein>
<feature type="compositionally biased region" description="Basic and acidic residues" evidence="10">
    <location>
        <begin position="171"/>
        <end position="235"/>
    </location>
</feature>
<proteinExistence type="inferred from homology"/>